<proteinExistence type="predicted"/>
<keyword evidence="2" id="KW-0964">Secreted</keyword>
<evidence type="ECO:0000256" key="3">
    <source>
        <dbReference type="ARBA" id="ARBA00022729"/>
    </source>
</evidence>
<keyword evidence="7" id="KW-1185">Reference proteome</keyword>
<keyword evidence="5" id="KW-0472">Membrane</keyword>
<dbReference type="GeneID" id="106164621"/>
<keyword evidence="4" id="KW-0325">Glycoprotein</keyword>
<evidence type="ECO:0000256" key="1">
    <source>
        <dbReference type="ARBA" id="ARBA00004613"/>
    </source>
</evidence>
<dbReference type="InterPro" id="IPR025155">
    <property type="entry name" value="WxxW_domain"/>
</dbReference>
<evidence type="ECO:0000313" key="7">
    <source>
        <dbReference type="Proteomes" id="UP000085678"/>
    </source>
</evidence>
<evidence type="ECO:0000256" key="5">
    <source>
        <dbReference type="SAM" id="Phobius"/>
    </source>
</evidence>
<evidence type="ECO:0000259" key="6">
    <source>
        <dbReference type="Pfam" id="PF13330"/>
    </source>
</evidence>
<evidence type="ECO:0000256" key="4">
    <source>
        <dbReference type="ARBA" id="ARBA00023180"/>
    </source>
</evidence>
<accession>A0A1S3IJH8</accession>
<dbReference type="InterPro" id="IPR039675">
    <property type="entry name" value="CILP1/CILP2"/>
</dbReference>
<dbReference type="OrthoDB" id="10018712at2759"/>
<keyword evidence="5" id="KW-0812">Transmembrane</keyword>
<evidence type="ECO:0000313" key="8">
    <source>
        <dbReference type="RefSeq" id="XP_013398041.1"/>
    </source>
</evidence>
<dbReference type="Proteomes" id="UP000085678">
    <property type="component" value="Unplaced"/>
</dbReference>
<dbReference type="Pfam" id="PF13330">
    <property type="entry name" value="Mucin2_WxxW"/>
    <property type="match status" value="3"/>
</dbReference>
<feature type="domain" description="WxxW" evidence="6">
    <location>
        <begin position="275"/>
        <end position="359"/>
    </location>
</feature>
<organism evidence="7 8">
    <name type="scientific">Lingula anatina</name>
    <name type="common">Brachiopod</name>
    <name type="synonym">Lingula unguis</name>
    <dbReference type="NCBI Taxonomy" id="7574"/>
    <lineage>
        <taxon>Eukaryota</taxon>
        <taxon>Metazoa</taxon>
        <taxon>Spiralia</taxon>
        <taxon>Lophotrochozoa</taxon>
        <taxon>Brachiopoda</taxon>
        <taxon>Linguliformea</taxon>
        <taxon>Lingulata</taxon>
        <taxon>Lingulida</taxon>
        <taxon>Linguloidea</taxon>
        <taxon>Lingulidae</taxon>
        <taxon>Lingula</taxon>
    </lineage>
</organism>
<reference evidence="8" key="1">
    <citation type="submission" date="2025-08" db="UniProtKB">
        <authorList>
            <consortium name="RefSeq"/>
        </authorList>
    </citation>
    <scope>IDENTIFICATION</scope>
    <source>
        <tissue evidence="8">Gonads</tissue>
    </source>
</reference>
<sequence length="360" mass="40885">MTWNHRERTCHSIKADLSAWIFNRLGQLDGSRTKSECEEHVPLRERRHALPARFSMKLVLLVLSCALALSSVQGHFWSPWYDRDNPSGLGDYENLHAQKKRGYVCGGCKPIAAQCRVKGTTNVFTRWSGTAPNKLAIHCSPTKGLACVNSQQSGGSCKDYEIRYLCPTTSGSWTSFLDRDDPSGTGDWESTRAFRRYTKNNLCGGRRTMCSQCRAKGSHYPYYKTGDRYNAYHDCNWENGLVCTTSVNKKICKDYEVRFKCPTIGNSNCSRCAKWTSWRDRDNPSGSGDFEYVGKRGHNPCSGREPIDIQCRVKATKQWWYTAGQKIRAKCTPSGGLVCLNRDQPNRQLCKDYEVRFLCP</sequence>
<feature type="transmembrane region" description="Helical" evidence="5">
    <location>
        <begin position="54"/>
        <end position="77"/>
    </location>
</feature>
<dbReference type="GO" id="GO:0005576">
    <property type="term" value="C:extracellular region"/>
    <property type="evidence" value="ECO:0007669"/>
    <property type="project" value="UniProtKB-SubCell"/>
</dbReference>
<keyword evidence="3" id="KW-0732">Signal</keyword>
<dbReference type="KEGG" id="lak:106164621"/>
<name>A0A1S3IJH8_LINAN</name>
<comment type="subcellular location">
    <subcellularLocation>
        <location evidence="1">Secreted</location>
    </subcellularLocation>
</comment>
<dbReference type="RefSeq" id="XP_013398041.1">
    <property type="nucleotide sequence ID" value="XM_013542587.1"/>
</dbReference>
<gene>
    <name evidence="8" type="primary">LOC106164621</name>
</gene>
<dbReference type="AlphaFoldDB" id="A0A1S3IJH8"/>
<dbReference type="InParanoid" id="A0A1S3IJH8"/>
<feature type="domain" description="WxxW" evidence="6">
    <location>
        <begin position="173"/>
        <end position="261"/>
    </location>
</feature>
<feature type="domain" description="WxxW" evidence="6">
    <location>
        <begin position="77"/>
        <end position="166"/>
    </location>
</feature>
<keyword evidence="5" id="KW-1133">Transmembrane helix</keyword>
<protein>
    <submittedName>
        <fullName evidence="8">Mucin-5AC-like</fullName>
    </submittedName>
</protein>
<dbReference type="PANTHER" id="PTHR15031">
    <property type="entry name" value="CARTILAGE INTERMEDIATE LAYER PROTEIN CLIP"/>
    <property type="match status" value="1"/>
</dbReference>
<evidence type="ECO:0000256" key="2">
    <source>
        <dbReference type="ARBA" id="ARBA00022525"/>
    </source>
</evidence>